<protein>
    <submittedName>
        <fullName evidence="2">Cytochrome P450 CYP72A219-like</fullName>
    </submittedName>
</protein>
<evidence type="ECO:0000313" key="2">
    <source>
        <dbReference type="RefSeq" id="XP_075080050.1"/>
    </source>
</evidence>
<evidence type="ECO:0000313" key="1">
    <source>
        <dbReference type="Proteomes" id="UP000790787"/>
    </source>
</evidence>
<gene>
    <name evidence="2" type="primary">LOC107828741</name>
</gene>
<organism evidence="1 2">
    <name type="scientific">Nicotiana tabacum</name>
    <name type="common">Common tobacco</name>
    <dbReference type="NCBI Taxonomy" id="4097"/>
    <lineage>
        <taxon>Eukaryota</taxon>
        <taxon>Viridiplantae</taxon>
        <taxon>Streptophyta</taxon>
        <taxon>Embryophyta</taxon>
        <taxon>Tracheophyta</taxon>
        <taxon>Spermatophyta</taxon>
        <taxon>Magnoliopsida</taxon>
        <taxon>eudicotyledons</taxon>
        <taxon>Gunneridae</taxon>
        <taxon>Pentapetalae</taxon>
        <taxon>asterids</taxon>
        <taxon>lamiids</taxon>
        <taxon>Solanales</taxon>
        <taxon>Solanaceae</taxon>
        <taxon>Nicotianoideae</taxon>
        <taxon>Nicotianeae</taxon>
        <taxon>Nicotiana</taxon>
    </lineage>
</organism>
<reference evidence="1" key="1">
    <citation type="journal article" date="2014" name="Nat. Commun.">
        <title>The tobacco genome sequence and its comparison with those of tomato and potato.</title>
        <authorList>
            <person name="Sierro N."/>
            <person name="Battey J.N."/>
            <person name="Ouadi S."/>
            <person name="Bakaher N."/>
            <person name="Bovet L."/>
            <person name="Willig A."/>
            <person name="Goepfert S."/>
            <person name="Peitsch M.C."/>
            <person name="Ivanov N.V."/>
        </authorList>
    </citation>
    <scope>NUCLEOTIDE SEQUENCE [LARGE SCALE GENOMIC DNA]</scope>
</reference>
<accession>A0AC58S531</accession>
<sequence>MVSKWEKIVSEKGSYELDLWPNLETLTSDALSRAAFGSNYEEVMKPFPLPGASYLPTKSNRRVKEIAREVRSSLEGIISQRLKAIEAKEAGNHDDLLGSITRIQFKGN</sequence>
<reference evidence="2" key="2">
    <citation type="submission" date="2025-08" db="UniProtKB">
        <authorList>
            <consortium name="RefSeq"/>
        </authorList>
    </citation>
    <scope>IDENTIFICATION</scope>
    <source>
        <tissue evidence="2">Leaf</tissue>
    </source>
</reference>
<proteinExistence type="predicted"/>
<name>A0AC58S531_TOBAC</name>
<dbReference type="RefSeq" id="XP_075080050.1">
    <property type="nucleotide sequence ID" value="XM_075223949.1"/>
</dbReference>
<dbReference type="Proteomes" id="UP000790787">
    <property type="component" value="Chromosome 10"/>
</dbReference>
<keyword evidence="1" id="KW-1185">Reference proteome</keyword>